<evidence type="ECO:0000313" key="1">
    <source>
        <dbReference type="EMBL" id="MED6203019.1"/>
    </source>
</evidence>
<protein>
    <submittedName>
        <fullName evidence="1">Uncharacterized protein</fullName>
    </submittedName>
</protein>
<name>A0ABU6XZB2_9FABA</name>
<reference evidence="1 2" key="1">
    <citation type="journal article" date="2023" name="Plants (Basel)">
        <title>Bridging the Gap: Combining Genomics and Transcriptomics Approaches to Understand Stylosanthes scabra, an Orphan Legume from the Brazilian Caatinga.</title>
        <authorList>
            <person name="Ferreira-Neto J.R.C."/>
            <person name="da Silva M.D."/>
            <person name="Binneck E."/>
            <person name="de Melo N.F."/>
            <person name="da Silva R.H."/>
            <person name="de Melo A.L.T.M."/>
            <person name="Pandolfi V."/>
            <person name="Bustamante F.O."/>
            <person name="Brasileiro-Vidal A.C."/>
            <person name="Benko-Iseppon A.M."/>
        </authorList>
    </citation>
    <scope>NUCLEOTIDE SEQUENCE [LARGE SCALE GENOMIC DNA]</scope>
    <source>
        <tissue evidence="1">Leaves</tissue>
    </source>
</reference>
<evidence type="ECO:0000313" key="2">
    <source>
        <dbReference type="Proteomes" id="UP001341840"/>
    </source>
</evidence>
<keyword evidence="2" id="KW-1185">Reference proteome</keyword>
<sequence>RCEVLSPQLDWLIRLARTHLPPSTRDTNVSDNLIKSLILHLPSLEVCLSSRSEVTNSQSVSDVGSREVYKNTPHITLIRIVFSTCNFFFGSDSICIELLNEHLAYLGSRLAEPSLAPYGYFFLYFRIFIFLQLKACIWCH</sequence>
<dbReference type="EMBL" id="JASCZI010218503">
    <property type="protein sequence ID" value="MED6203019.1"/>
    <property type="molecule type" value="Genomic_DNA"/>
</dbReference>
<gene>
    <name evidence="1" type="ORF">PIB30_111410</name>
</gene>
<accession>A0ABU6XZB2</accession>
<proteinExistence type="predicted"/>
<organism evidence="1 2">
    <name type="scientific">Stylosanthes scabra</name>
    <dbReference type="NCBI Taxonomy" id="79078"/>
    <lineage>
        <taxon>Eukaryota</taxon>
        <taxon>Viridiplantae</taxon>
        <taxon>Streptophyta</taxon>
        <taxon>Embryophyta</taxon>
        <taxon>Tracheophyta</taxon>
        <taxon>Spermatophyta</taxon>
        <taxon>Magnoliopsida</taxon>
        <taxon>eudicotyledons</taxon>
        <taxon>Gunneridae</taxon>
        <taxon>Pentapetalae</taxon>
        <taxon>rosids</taxon>
        <taxon>fabids</taxon>
        <taxon>Fabales</taxon>
        <taxon>Fabaceae</taxon>
        <taxon>Papilionoideae</taxon>
        <taxon>50 kb inversion clade</taxon>
        <taxon>dalbergioids sensu lato</taxon>
        <taxon>Dalbergieae</taxon>
        <taxon>Pterocarpus clade</taxon>
        <taxon>Stylosanthes</taxon>
    </lineage>
</organism>
<feature type="non-terminal residue" evidence="1">
    <location>
        <position position="1"/>
    </location>
</feature>
<dbReference type="Proteomes" id="UP001341840">
    <property type="component" value="Unassembled WGS sequence"/>
</dbReference>
<comment type="caution">
    <text evidence="1">The sequence shown here is derived from an EMBL/GenBank/DDBJ whole genome shotgun (WGS) entry which is preliminary data.</text>
</comment>